<dbReference type="Pfam" id="PF03763">
    <property type="entry name" value="Remorin_C"/>
    <property type="match status" value="1"/>
</dbReference>
<dbReference type="InterPro" id="IPR005516">
    <property type="entry name" value="Remorin_C"/>
</dbReference>
<dbReference type="KEGG" id="cmax:111482516"/>
<feature type="compositionally biased region" description="Basic and acidic residues" evidence="2">
    <location>
        <begin position="80"/>
        <end position="89"/>
    </location>
</feature>
<name>A0A6J1J4C0_CUCMA</name>
<keyword evidence="4" id="KW-1185">Reference proteome</keyword>
<proteinExistence type="inferred from homology"/>
<comment type="similarity">
    <text evidence="1">Belongs to the remorin family.</text>
</comment>
<feature type="domain" description="Remorin C-terminal" evidence="3">
    <location>
        <begin position="123"/>
        <end position="226"/>
    </location>
</feature>
<dbReference type="AlphaFoldDB" id="A0A6J1J4C0"/>
<evidence type="ECO:0000259" key="3">
    <source>
        <dbReference type="Pfam" id="PF03763"/>
    </source>
</evidence>
<gene>
    <name evidence="5" type="primary">LOC111482516</name>
</gene>
<feature type="region of interest" description="Disordered" evidence="2">
    <location>
        <begin position="28"/>
        <end position="127"/>
    </location>
</feature>
<feature type="compositionally biased region" description="Basic and acidic residues" evidence="2">
    <location>
        <begin position="50"/>
        <end position="69"/>
    </location>
</feature>
<sequence length="232" mass="26254">MSRGNEFPDDGIEGVTAVAAAAFAILSVEESRPTKNVDNPETSSFQKTKNVKEDNRTHPPRPAPEHDKIPQPFSVNSEQQKQRPIEKTTDPPPAAVNHISGGGRTKPETEVEVPGKPQTWPSETKADLWEKAEMGKIQERYQKVDERICYWESKKKDKAMRKFEASQAEGMKKSKRIKGRRKLEEDMEFIKKIGGEARTKAERQKKKEILKAKQRADIIRQTGKLPLACSCC</sequence>
<dbReference type="PANTHER" id="PTHR31471">
    <property type="entry name" value="OS02G0116800 PROTEIN"/>
    <property type="match status" value="1"/>
</dbReference>
<evidence type="ECO:0000313" key="5">
    <source>
        <dbReference type="RefSeq" id="XP_022984121.1"/>
    </source>
</evidence>
<evidence type="ECO:0000313" key="4">
    <source>
        <dbReference type="Proteomes" id="UP000504608"/>
    </source>
</evidence>
<evidence type="ECO:0000256" key="2">
    <source>
        <dbReference type="SAM" id="MobiDB-lite"/>
    </source>
</evidence>
<dbReference type="GeneID" id="111482516"/>
<organism evidence="4 5">
    <name type="scientific">Cucurbita maxima</name>
    <name type="common">Pumpkin</name>
    <name type="synonym">Winter squash</name>
    <dbReference type="NCBI Taxonomy" id="3661"/>
    <lineage>
        <taxon>Eukaryota</taxon>
        <taxon>Viridiplantae</taxon>
        <taxon>Streptophyta</taxon>
        <taxon>Embryophyta</taxon>
        <taxon>Tracheophyta</taxon>
        <taxon>Spermatophyta</taxon>
        <taxon>Magnoliopsida</taxon>
        <taxon>eudicotyledons</taxon>
        <taxon>Gunneridae</taxon>
        <taxon>Pentapetalae</taxon>
        <taxon>rosids</taxon>
        <taxon>fabids</taxon>
        <taxon>Cucurbitales</taxon>
        <taxon>Cucurbitaceae</taxon>
        <taxon>Cucurbiteae</taxon>
        <taxon>Cucurbita</taxon>
    </lineage>
</organism>
<dbReference type="OrthoDB" id="1879425at2759"/>
<feature type="compositionally biased region" description="Polar residues" evidence="2">
    <location>
        <begin position="36"/>
        <end position="48"/>
    </location>
</feature>
<reference evidence="5" key="1">
    <citation type="submission" date="2025-08" db="UniProtKB">
        <authorList>
            <consortium name="RefSeq"/>
        </authorList>
    </citation>
    <scope>IDENTIFICATION</scope>
    <source>
        <tissue evidence="5">Young leaves</tissue>
    </source>
</reference>
<dbReference type="Proteomes" id="UP000504608">
    <property type="component" value="Unplaced"/>
</dbReference>
<evidence type="ECO:0000256" key="1">
    <source>
        <dbReference type="ARBA" id="ARBA00005711"/>
    </source>
</evidence>
<dbReference type="PANTHER" id="PTHR31471:SF51">
    <property type="entry name" value="REMORIN FAMILY PROTEIN"/>
    <property type="match status" value="1"/>
</dbReference>
<dbReference type="RefSeq" id="XP_022984121.1">
    <property type="nucleotide sequence ID" value="XM_023128353.1"/>
</dbReference>
<accession>A0A6J1J4C0</accession>
<protein>
    <submittedName>
        <fullName evidence="5">Uncharacterized protein At3g61260-like</fullName>
    </submittedName>
</protein>